<dbReference type="Proteomes" id="UP000233556">
    <property type="component" value="Unassembled WGS sequence"/>
</dbReference>
<proteinExistence type="predicted"/>
<name>A0A2I0UGH9_LIMLA</name>
<protein>
    <submittedName>
        <fullName evidence="1">Uncharacterized protein</fullName>
    </submittedName>
</protein>
<accession>A0A2I0UGH9</accession>
<keyword evidence="2" id="KW-1185">Reference proteome</keyword>
<organism evidence="1 2">
    <name type="scientific">Limosa lapponica baueri</name>
    <dbReference type="NCBI Taxonomy" id="1758121"/>
    <lineage>
        <taxon>Eukaryota</taxon>
        <taxon>Metazoa</taxon>
        <taxon>Chordata</taxon>
        <taxon>Craniata</taxon>
        <taxon>Vertebrata</taxon>
        <taxon>Euteleostomi</taxon>
        <taxon>Archelosauria</taxon>
        <taxon>Archosauria</taxon>
        <taxon>Dinosauria</taxon>
        <taxon>Saurischia</taxon>
        <taxon>Theropoda</taxon>
        <taxon>Coelurosauria</taxon>
        <taxon>Aves</taxon>
        <taxon>Neognathae</taxon>
        <taxon>Neoaves</taxon>
        <taxon>Charadriiformes</taxon>
        <taxon>Scolopacidae</taxon>
        <taxon>Limosa</taxon>
    </lineage>
</organism>
<evidence type="ECO:0000313" key="2">
    <source>
        <dbReference type="Proteomes" id="UP000233556"/>
    </source>
</evidence>
<dbReference type="AlphaFoldDB" id="A0A2I0UGH9"/>
<evidence type="ECO:0000313" key="1">
    <source>
        <dbReference type="EMBL" id="PKU45150.1"/>
    </source>
</evidence>
<reference evidence="2" key="1">
    <citation type="submission" date="2017-11" db="EMBL/GenBank/DDBJ databases">
        <authorList>
            <person name="Lima N.C."/>
            <person name="Parody-Merino A.M."/>
            <person name="Battley P.F."/>
            <person name="Fidler A.E."/>
            <person name="Prosdocimi F."/>
        </authorList>
    </citation>
    <scope>NUCLEOTIDE SEQUENCE [LARGE SCALE GENOMIC DNA]</scope>
</reference>
<reference evidence="2" key="2">
    <citation type="submission" date="2017-12" db="EMBL/GenBank/DDBJ databases">
        <title>Genome sequence of the Bar-tailed Godwit (Limosa lapponica baueri).</title>
        <authorList>
            <person name="Lima N.C.B."/>
            <person name="Parody-Merino A.M."/>
            <person name="Battley P.F."/>
            <person name="Fidler A.E."/>
            <person name="Prosdocimi F."/>
        </authorList>
    </citation>
    <scope>NUCLEOTIDE SEQUENCE [LARGE SCALE GENOMIC DNA]</scope>
</reference>
<dbReference type="EMBL" id="KZ505777">
    <property type="protein sequence ID" value="PKU45150.1"/>
    <property type="molecule type" value="Genomic_DNA"/>
</dbReference>
<sequence>MSGSSCSIPECPERRLLLPEKFVHLPDCFLPILDVTGTKSVSGVNRTKFPVISWLFTANSPLAPACFGVEETPVQQDSELCGA</sequence>
<gene>
    <name evidence="1" type="ORF">llap_4555</name>
</gene>